<accession>A0A1G6XPQ3</accession>
<protein>
    <recommendedName>
        <fullName evidence="1">DUF7123 domain-containing protein</fullName>
    </recommendedName>
</protein>
<feature type="domain" description="DUF7123" evidence="1">
    <location>
        <begin position="8"/>
        <end position="70"/>
    </location>
</feature>
<gene>
    <name evidence="2" type="ORF">SAMN05192552_105018</name>
</gene>
<evidence type="ECO:0000313" key="2">
    <source>
        <dbReference type="EMBL" id="SDD80158.1"/>
    </source>
</evidence>
<dbReference type="InterPro" id="IPR055547">
    <property type="entry name" value="DUF7123"/>
</dbReference>
<dbReference type="RefSeq" id="WP_149782604.1">
    <property type="nucleotide sequence ID" value="NZ_FMZP01000050.1"/>
</dbReference>
<dbReference type="EMBL" id="FMZP01000050">
    <property type="protein sequence ID" value="SDD80158.1"/>
    <property type="molecule type" value="Genomic_DNA"/>
</dbReference>
<evidence type="ECO:0000259" key="1">
    <source>
        <dbReference type="Pfam" id="PF23438"/>
    </source>
</evidence>
<evidence type="ECO:0000313" key="3">
    <source>
        <dbReference type="Proteomes" id="UP000324021"/>
    </source>
</evidence>
<dbReference type="Pfam" id="PF23438">
    <property type="entry name" value="DUF7123"/>
    <property type="match status" value="1"/>
</dbReference>
<name>A0A1G6XPQ3_9EURY</name>
<dbReference type="AlphaFoldDB" id="A0A1G6XPQ3"/>
<proteinExistence type="predicted"/>
<reference evidence="2 3" key="1">
    <citation type="submission" date="2016-10" db="EMBL/GenBank/DDBJ databases">
        <authorList>
            <person name="Varghese N."/>
            <person name="Submissions S."/>
        </authorList>
    </citation>
    <scope>NUCLEOTIDE SEQUENCE [LARGE SCALE GENOMIC DNA]</scope>
    <source>
        <strain evidence="2 3">CDM_1</strain>
    </source>
</reference>
<sequence>MSDVERLDVLRVLRRRYNDGKRYVKSAYVGEALGGDISTQRVGQIMGDLEKDGFLEMWSNGSSSACWRMTEQVEREAVDA</sequence>
<organism evidence="2 3">
    <name type="scientific">Natrinema hispanicum</name>
    <dbReference type="NCBI Taxonomy" id="392421"/>
    <lineage>
        <taxon>Archaea</taxon>
        <taxon>Methanobacteriati</taxon>
        <taxon>Methanobacteriota</taxon>
        <taxon>Stenosarchaea group</taxon>
        <taxon>Halobacteria</taxon>
        <taxon>Halobacteriales</taxon>
        <taxon>Natrialbaceae</taxon>
        <taxon>Natrinema</taxon>
    </lineage>
</organism>
<dbReference type="Proteomes" id="UP000324021">
    <property type="component" value="Unassembled WGS sequence"/>
</dbReference>